<dbReference type="AlphaFoldDB" id="A0AAP0NZ12"/>
<feature type="region of interest" description="Disordered" evidence="1">
    <location>
        <begin position="1"/>
        <end position="26"/>
    </location>
</feature>
<proteinExistence type="predicted"/>
<gene>
    <name evidence="2" type="ORF">Sjap_012552</name>
</gene>
<sequence>MANSEQLEASEKELHGKKAEDQEEAVSVELTAPKGWKKKFVSSSIRVRGEMLSLLEETLRLFVA</sequence>
<dbReference type="EMBL" id="JBBNAE010000005">
    <property type="protein sequence ID" value="KAK9122950.1"/>
    <property type="molecule type" value="Genomic_DNA"/>
</dbReference>
<organism evidence="2 3">
    <name type="scientific">Stephania japonica</name>
    <dbReference type="NCBI Taxonomy" id="461633"/>
    <lineage>
        <taxon>Eukaryota</taxon>
        <taxon>Viridiplantae</taxon>
        <taxon>Streptophyta</taxon>
        <taxon>Embryophyta</taxon>
        <taxon>Tracheophyta</taxon>
        <taxon>Spermatophyta</taxon>
        <taxon>Magnoliopsida</taxon>
        <taxon>Ranunculales</taxon>
        <taxon>Menispermaceae</taxon>
        <taxon>Menispermoideae</taxon>
        <taxon>Cissampelideae</taxon>
        <taxon>Stephania</taxon>
    </lineage>
</organism>
<protein>
    <submittedName>
        <fullName evidence="2">Uncharacterized protein</fullName>
    </submittedName>
</protein>
<feature type="compositionally biased region" description="Basic and acidic residues" evidence="1">
    <location>
        <begin position="9"/>
        <end position="20"/>
    </location>
</feature>
<name>A0AAP0NZ12_9MAGN</name>
<keyword evidence="3" id="KW-1185">Reference proteome</keyword>
<accession>A0AAP0NZ12</accession>
<evidence type="ECO:0000256" key="1">
    <source>
        <dbReference type="SAM" id="MobiDB-lite"/>
    </source>
</evidence>
<dbReference type="Proteomes" id="UP001417504">
    <property type="component" value="Unassembled WGS sequence"/>
</dbReference>
<evidence type="ECO:0000313" key="2">
    <source>
        <dbReference type="EMBL" id="KAK9122950.1"/>
    </source>
</evidence>
<reference evidence="2 3" key="1">
    <citation type="submission" date="2024-01" db="EMBL/GenBank/DDBJ databases">
        <title>Genome assemblies of Stephania.</title>
        <authorList>
            <person name="Yang L."/>
        </authorList>
    </citation>
    <scope>NUCLEOTIDE SEQUENCE [LARGE SCALE GENOMIC DNA]</scope>
    <source>
        <strain evidence="2">QJT</strain>
        <tissue evidence="2">Leaf</tissue>
    </source>
</reference>
<comment type="caution">
    <text evidence="2">The sequence shown here is derived from an EMBL/GenBank/DDBJ whole genome shotgun (WGS) entry which is preliminary data.</text>
</comment>
<evidence type="ECO:0000313" key="3">
    <source>
        <dbReference type="Proteomes" id="UP001417504"/>
    </source>
</evidence>